<evidence type="ECO:0000313" key="1">
    <source>
        <dbReference type="EMBL" id="MBO1868432.1"/>
    </source>
</evidence>
<dbReference type="KEGG" id="bban:J4G43_047150"/>
<dbReference type="Proteomes" id="UP000664702">
    <property type="component" value="Chromosome"/>
</dbReference>
<reference evidence="2 3" key="2">
    <citation type="journal article" date="2022" name="Int. J. Syst. Evol. Microbiol.">
        <title>Strains of Bradyrhizobium barranii sp. nov. associated with legumes native to Canada are symbionts of soybeans and belong to different subspecies (subsp. barranii subsp. nov. and subsp. apii subsp. nov.) and symbiovars (sv. glycinearum and sv. septentrionale).</title>
        <authorList>
            <person name="Bromfield E.S.P."/>
            <person name="Cloutier S."/>
            <person name="Wasai-Hara S."/>
            <person name="Minamisawa K."/>
        </authorList>
    </citation>
    <scope>NUCLEOTIDE SEQUENCE [LARGE SCALE GENOMIC DNA]</scope>
    <source>
        <strain evidence="2 3">144S4</strain>
    </source>
</reference>
<gene>
    <name evidence="2" type="ORF">J4G43_047150</name>
    <name evidence="1" type="ORF">J4G43_48860</name>
</gene>
<dbReference type="EMBL" id="JAGEMI010000001">
    <property type="protein sequence ID" value="MBO1868432.1"/>
    <property type="molecule type" value="Genomic_DNA"/>
</dbReference>
<organism evidence="1">
    <name type="scientific">Bradyrhizobium barranii subsp. barranii</name>
    <dbReference type="NCBI Taxonomy" id="2823807"/>
    <lineage>
        <taxon>Bacteria</taxon>
        <taxon>Pseudomonadati</taxon>
        <taxon>Pseudomonadota</taxon>
        <taxon>Alphaproteobacteria</taxon>
        <taxon>Hyphomicrobiales</taxon>
        <taxon>Nitrobacteraceae</taxon>
        <taxon>Bradyrhizobium</taxon>
        <taxon>Bradyrhizobium barranii</taxon>
    </lineage>
</organism>
<dbReference type="EMBL" id="CP086136">
    <property type="protein sequence ID" value="UEM11945.1"/>
    <property type="molecule type" value="Genomic_DNA"/>
</dbReference>
<reference evidence="1" key="1">
    <citation type="submission" date="2021-03" db="EMBL/GenBank/DDBJ databases">
        <title>Whole Genome Sequence of Bradyrhizobium sp. Strain 144S4.</title>
        <authorList>
            <person name="Bromfield E.S.P."/>
            <person name="Cloutier S."/>
        </authorList>
    </citation>
    <scope>NUCLEOTIDE SEQUENCE [LARGE SCALE GENOMIC DNA]</scope>
    <source>
        <strain evidence="1">144S4</strain>
    </source>
</reference>
<name>A0A939S3N1_9BRAD</name>
<protein>
    <submittedName>
        <fullName evidence="1">Uncharacterized protein</fullName>
    </submittedName>
</protein>
<dbReference type="RefSeq" id="WP_208088908.1">
    <property type="nucleotide sequence ID" value="NZ_CP086136.1"/>
</dbReference>
<evidence type="ECO:0000313" key="2">
    <source>
        <dbReference type="EMBL" id="UEM11945.1"/>
    </source>
</evidence>
<sequence length="81" mass="9378">MTTRHFMFFGSGNYTETHAYSNVEAYEVFGPNTPTLDEQGFFFTERGGLWVDMDYAARAFARKAKARQALNERAAKERRKD</sequence>
<dbReference type="AlphaFoldDB" id="A0A939S3N1"/>
<evidence type="ECO:0000313" key="3">
    <source>
        <dbReference type="Proteomes" id="UP000664702"/>
    </source>
</evidence>
<accession>A0A939S3N1</accession>
<proteinExistence type="predicted"/>